<evidence type="ECO:0000256" key="4">
    <source>
        <dbReference type="ARBA" id="ARBA00022490"/>
    </source>
</evidence>
<dbReference type="Pfam" id="PF21982">
    <property type="entry name" value="RecX_HTH1"/>
    <property type="match status" value="1"/>
</dbReference>
<gene>
    <name evidence="6" type="ORF">COT92_00765</name>
</gene>
<dbReference type="AlphaFoldDB" id="A0A2H0VBN6"/>
<evidence type="ECO:0000256" key="2">
    <source>
        <dbReference type="ARBA" id="ARBA00009695"/>
    </source>
</evidence>
<comment type="similarity">
    <text evidence="2">Belongs to the RecX family.</text>
</comment>
<dbReference type="GO" id="GO:0006282">
    <property type="term" value="P:regulation of DNA repair"/>
    <property type="evidence" value="ECO:0007669"/>
    <property type="project" value="InterPro"/>
</dbReference>
<evidence type="ECO:0000259" key="5">
    <source>
        <dbReference type="Pfam" id="PF21982"/>
    </source>
</evidence>
<dbReference type="Gene3D" id="1.10.10.10">
    <property type="entry name" value="Winged helix-like DNA-binding domain superfamily/Winged helix DNA-binding domain"/>
    <property type="match status" value="1"/>
</dbReference>
<feature type="domain" description="RecX first three-helical" evidence="5">
    <location>
        <begin position="17"/>
        <end position="51"/>
    </location>
</feature>
<evidence type="ECO:0000256" key="1">
    <source>
        <dbReference type="ARBA" id="ARBA00004496"/>
    </source>
</evidence>
<evidence type="ECO:0000313" key="7">
    <source>
        <dbReference type="Proteomes" id="UP000230922"/>
    </source>
</evidence>
<name>A0A2H0VBN6_9BACT</name>
<dbReference type="GO" id="GO:0005737">
    <property type="term" value="C:cytoplasm"/>
    <property type="evidence" value="ECO:0007669"/>
    <property type="project" value="UniProtKB-SubCell"/>
</dbReference>
<evidence type="ECO:0000313" key="6">
    <source>
        <dbReference type="EMBL" id="PIR96503.1"/>
    </source>
</evidence>
<comment type="caution">
    <text evidence="6">The sequence shown here is derived from an EMBL/GenBank/DDBJ whole genome shotgun (WGS) entry which is preliminary data.</text>
</comment>
<dbReference type="InterPro" id="IPR053926">
    <property type="entry name" value="RecX_HTH_1st"/>
</dbReference>
<dbReference type="Proteomes" id="UP000230922">
    <property type="component" value="Unassembled WGS sequence"/>
</dbReference>
<dbReference type="PANTHER" id="PTHR33602">
    <property type="entry name" value="REGULATORY PROTEIN RECX FAMILY PROTEIN"/>
    <property type="match status" value="1"/>
</dbReference>
<organism evidence="6 7">
    <name type="scientific">Candidatus Doudnabacteria bacterium CG10_big_fil_rev_8_21_14_0_10_42_18</name>
    <dbReference type="NCBI Taxonomy" id="1974552"/>
    <lineage>
        <taxon>Bacteria</taxon>
        <taxon>Candidatus Doudnaibacteriota</taxon>
    </lineage>
</organism>
<dbReference type="PANTHER" id="PTHR33602:SF1">
    <property type="entry name" value="REGULATORY PROTEIN RECX FAMILY PROTEIN"/>
    <property type="match status" value="1"/>
</dbReference>
<dbReference type="InterPro" id="IPR036388">
    <property type="entry name" value="WH-like_DNA-bd_sf"/>
</dbReference>
<keyword evidence="4" id="KW-0963">Cytoplasm</keyword>
<dbReference type="InterPro" id="IPR003783">
    <property type="entry name" value="Regulatory_RecX"/>
</dbReference>
<accession>A0A2H0VBN6</accession>
<dbReference type="EMBL" id="PFAK01000011">
    <property type="protein sequence ID" value="PIR96503.1"/>
    <property type="molecule type" value="Genomic_DNA"/>
</dbReference>
<evidence type="ECO:0000256" key="3">
    <source>
        <dbReference type="ARBA" id="ARBA00018111"/>
    </source>
</evidence>
<reference evidence="7" key="1">
    <citation type="submission" date="2017-09" db="EMBL/GenBank/DDBJ databases">
        <title>Depth-based differentiation of microbial function through sediment-hosted aquifers and enrichment of novel symbionts in the deep terrestrial subsurface.</title>
        <authorList>
            <person name="Probst A.J."/>
            <person name="Ladd B."/>
            <person name="Jarett J.K."/>
            <person name="Geller-Mcgrath D.E."/>
            <person name="Sieber C.M.K."/>
            <person name="Emerson J.B."/>
            <person name="Anantharaman K."/>
            <person name="Thomas B.C."/>
            <person name="Malmstrom R."/>
            <person name="Stieglmeier M."/>
            <person name="Klingl A."/>
            <person name="Woyke T."/>
            <person name="Ryan C.M."/>
            <person name="Banfield J.F."/>
        </authorList>
    </citation>
    <scope>NUCLEOTIDE SEQUENCE [LARGE SCALE GENOMIC DNA]</scope>
</reference>
<protein>
    <recommendedName>
        <fullName evidence="3">Regulatory protein RecX</fullName>
    </recommendedName>
</protein>
<sequence length="173" mass="20470">MFKRRKLLKEPENFEKAYEYAVFLLSLRLRTTGEIEHKMKERGFAQPVIQKITRELTDRHYLDDEKYAQVFLENLKKYKTFGFYGVKKKFMEKRLPLPIISSVLEEGLPVEEEMKIAKKYCLSLSRTNLASRPGSKAKFADNHQNGEYREKQKLAQKLRARGFRSDVIAKLLF</sequence>
<proteinExistence type="inferred from homology"/>
<comment type="subcellular location">
    <subcellularLocation>
        <location evidence="1">Cytoplasm</location>
    </subcellularLocation>
</comment>